<dbReference type="AlphaFoldDB" id="H7FSM5"/>
<evidence type="ECO:0000313" key="1">
    <source>
        <dbReference type="EMBL" id="EIA08301.1"/>
    </source>
</evidence>
<reference evidence="1 2" key="1">
    <citation type="journal article" date="2014" name="Acta Crystallogr. D">
        <title>Structure-based characterization and antifreeze properties of a hyperactive ice-binding protein from the Antarctic bacterium Flavobacterium frigoris PS1.</title>
        <authorList>
            <person name="Do H."/>
            <person name="Kim S.J."/>
            <person name="Kim H.J."/>
            <person name="Lee J.H."/>
        </authorList>
    </citation>
    <scope>NUCLEOTIDE SEQUENCE [LARGE SCALE GENOMIC DNA]</scope>
    <source>
        <strain evidence="1 2">PS1</strain>
    </source>
</reference>
<sequence length="41" mass="4711">MFFLEQFPAIRCIFFSLQKGSQKKDAAAIRAMGSRLSFRLV</sequence>
<name>H7FSM5_FLAFP</name>
<comment type="caution">
    <text evidence="1">The sequence shown here is derived from an EMBL/GenBank/DDBJ whole genome shotgun (WGS) entry which is preliminary data.</text>
</comment>
<gene>
    <name evidence="1" type="ORF">HJ01_02023</name>
</gene>
<keyword evidence="2" id="KW-1185">Reference proteome</keyword>
<protein>
    <submittedName>
        <fullName evidence="1">Uncharacterized protein</fullName>
    </submittedName>
</protein>
<dbReference type="PATRIC" id="fig|1086011.3.peg.1975"/>
<organism evidence="1 2">
    <name type="scientific">Flavobacterium frigoris (strain PS1)</name>
    <dbReference type="NCBI Taxonomy" id="1086011"/>
    <lineage>
        <taxon>Bacteria</taxon>
        <taxon>Pseudomonadati</taxon>
        <taxon>Bacteroidota</taxon>
        <taxon>Flavobacteriia</taxon>
        <taxon>Flavobacteriales</taxon>
        <taxon>Flavobacteriaceae</taxon>
        <taxon>Flavobacterium</taxon>
    </lineage>
</organism>
<proteinExistence type="predicted"/>
<evidence type="ECO:0000313" key="2">
    <source>
        <dbReference type="Proteomes" id="UP000005566"/>
    </source>
</evidence>
<accession>H7FSM5</accession>
<dbReference type="Proteomes" id="UP000005566">
    <property type="component" value="Unassembled WGS sequence"/>
</dbReference>
<dbReference type="EMBL" id="AHKF01000018">
    <property type="protein sequence ID" value="EIA08301.1"/>
    <property type="molecule type" value="Genomic_DNA"/>
</dbReference>